<name>A0A9D4EP18_DREPO</name>
<reference evidence="1" key="2">
    <citation type="submission" date="2020-11" db="EMBL/GenBank/DDBJ databases">
        <authorList>
            <person name="McCartney M.A."/>
            <person name="Auch B."/>
            <person name="Kono T."/>
            <person name="Mallez S."/>
            <person name="Becker A."/>
            <person name="Gohl D.M."/>
            <person name="Silverstein K.A.T."/>
            <person name="Koren S."/>
            <person name="Bechman K.B."/>
            <person name="Herman A."/>
            <person name="Abrahante J.E."/>
            <person name="Garbe J."/>
        </authorList>
    </citation>
    <scope>NUCLEOTIDE SEQUENCE</scope>
    <source>
        <strain evidence="1">Duluth1</strain>
        <tissue evidence="1">Whole animal</tissue>
    </source>
</reference>
<comment type="caution">
    <text evidence="1">The sequence shown here is derived from an EMBL/GenBank/DDBJ whole genome shotgun (WGS) entry which is preliminary data.</text>
</comment>
<evidence type="ECO:0000313" key="1">
    <source>
        <dbReference type="EMBL" id="KAH3783143.1"/>
    </source>
</evidence>
<gene>
    <name evidence="1" type="ORF">DPMN_161071</name>
</gene>
<proteinExistence type="predicted"/>
<dbReference type="AlphaFoldDB" id="A0A9D4EP18"/>
<dbReference type="EMBL" id="JAIWYP010000008">
    <property type="protein sequence ID" value="KAH3783143.1"/>
    <property type="molecule type" value="Genomic_DNA"/>
</dbReference>
<keyword evidence="2" id="KW-1185">Reference proteome</keyword>
<protein>
    <submittedName>
        <fullName evidence="1">Uncharacterized protein</fullName>
    </submittedName>
</protein>
<reference evidence="1" key="1">
    <citation type="journal article" date="2019" name="bioRxiv">
        <title>The Genome of the Zebra Mussel, Dreissena polymorpha: A Resource for Invasive Species Research.</title>
        <authorList>
            <person name="McCartney M.A."/>
            <person name="Auch B."/>
            <person name="Kono T."/>
            <person name="Mallez S."/>
            <person name="Zhang Y."/>
            <person name="Obille A."/>
            <person name="Becker A."/>
            <person name="Abrahante J.E."/>
            <person name="Garbe J."/>
            <person name="Badalamenti J.P."/>
            <person name="Herman A."/>
            <person name="Mangelson H."/>
            <person name="Liachko I."/>
            <person name="Sullivan S."/>
            <person name="Sone E.D."/>
            <person name="Koren S."/>
            <person name="Silverstein K.A.T."/>
            <person name="Beckman K.B."/>
            <person name="Gohl D.M."/>
        </authorList>
    </citation>
    <scope>NUCLEOTIDE SEQUENCE</scope>
    <source>
        <strain evidence="1">Duluth1</strain>
        <tissue evidence="1">Whole animal</tissue>
    </source>
</reference>
<evidence type="ECO:0000313" key="2">
    <source>
        <dbReference type="Proteomes" id="UP000828390"/>
    </source>
</evidence>
<sequence>MPRHAHYSMSCIRTALPETIKQLRPIPAFTVLFCLVAINVKILSSGRELNPRPPEW</sequence>
<accession>A0A9D4EP18</accession>
<organism evidence="1 2">
    <name type="scientific">Dreissena polymorpha</name>
    <name type="common">Zebra mussel</name>
    <name type="synonym">Mytilus polymorpha</name>
    <dbReference type="NCBI Taxonomy" id="45954"/>
    <lineage>
        <taxon>Eukaryota</taxon>
        <taxon>Metazoa</taxon>
        <taxon>Spiralia</taxon>
        <taxon>Lophotrochozoa</taxon>
        <taxon>Mollusca</taxon>
        <taxon>Bivalvia</taxon>
        <taxon>Autobranchia</taxon>
        <taxon>Heteroconchia</taxon>
        <taxon>Euheterodonta</taxon>
        <taxon>Imparidentia</taxon>
        <taxon>Neoheterodontei</taxon>
        <taxon>Myida</taxon>
        <taxon>Dreissenoidea</taxon>
        <taxon>Dreissenidae</taxon>
        <taxon>Dreissena</taxon>
    </lineage>
</organism>
<dbReference type="Proteomes" id="UP000828390">
    <property type="component" value="Unassembled WGS sequence"/>
</dbReference>